<comment type="caution">
    <text evidence="2">The sequence shown here is derived from an EMBL/GenBank/DDBJ whole genome shotgun (WGS) entry which is preliminary data.</text>
</comment>
<keyword evidence="1" id="KW-0175">Coiled coil</keyword>
<feature type="coiled-coil region" evidence="1">
    <location>
        <begin position="175"/>
        <end position="202"/>
    </location>
</feature>
<evidence type="ECO:0008006" key="4">
    <source>
        <dbReference type="Google" id="ProtNLM"/>
    </source>
</evidence>
<evidence type="ECO:0000256" key="1">
    <source>
        <dbReference type="SAM" id="Coils"/>
    </source>
</evidence>
<gene>
    <name evidence="2" type="ORF">OIH86_02560</name>
</gene>
<keyword evidence="3" id="KW-1185">Reference proteome</keyword>
<organism evidence="2 3">
    <name type="scientific">Metabacillus halosaccharovorans</name>
    <dbReference type="NCBI Taxonomy" id="930124"/>
    <lineage>
        <taxon>Bacteria</taxon>
        <taxon>Bacillati</taxon>
        <taxon>Bacillota</taxon>
        <taxon>Bacilli</taxon>
        <taxon>Bacillales</taxon>
        <taxon>Bacillaceae</taxon>
        <taxon>Metabacillus</taxon>
    </lineage>
</organism>
<dbReference type="EMBL" id="JAOYEY010000020">
    <property type="protein sequence ID" value="MCV9884527.1"/>
    <property type="molecule type" value="Genomic_DNA"/>
</dbReference>
<reference evidence="2 3" key="1">
    <citation type="submission" date="2022-10" db="EMBL/GenBank/DDBJ databases">
        <title>Draft genome assembly of moderately radiation resistant bacterium Metabacillus halosaccharovorans.</title>
        <authorList>
            <person name="Pal S."/>
            <person name="Gopinathan A."/>
        </authorList>
    </citation>
    <scope>NUCLEOTIDE SEQUENCE [LARGE SCALE GENOMIC DNA]</scope>
    <source>
        <strain evidence="2 3">VITHBRA001</strain>
    </source>
</reference>
<evidence type="ECO:0000313" key="3">
    <source>
        <dbReference type="Proteomes" id="UP001526147"/>
    </source>
</evidence>
<protein>
    <recommendedName>
        <fullName evidence="4">LXG domain-containing protein</fullName>
    </recommendedName>
</protein>
<proteinExistence type="predicted"/>
<accession>A0ABT3DBU8</accession>
<evidence type="ECO:0000313" key="2">
    <source>
        <dbReference type="EMBL" id="MCV9884527.1"/>
    </source>
</evidence>
<name>A0ABT3DBU8_9BACI</name>
<dbReference type="Proteomes" id="UP001526147">
    <property type="component" value="Unassembled WGS sequence"/>
</dbReference>
<sequence length="209" mass="23515">MGTIRFNKDLPGKTHLLIIELEGKFSLLLEHMTTFKQELDRHTGKAAISLQDKMVNNLAFFSKASSSLLYFADTVLNFVKAVEAVDESTGGPAASSSRAEIDYTFSTSRIEDEVKLTPESMKQATDRFEGNMVALDEVLGDFHTLLDHVMFDTEFPWGDVADIWPEAKQEIFSIVGNARNRLEDLLKSARLLTEELQRVDNLISKQLVK</sequence>
<dbReference type="RefSeq" id="WP_264141481.1">
    <property type="nucleotide sequence ID" value="NZ_JAOYEY010000020.1"/>
</dbReference>